<dbReference type="InterPro" id="IPR024607">
    <property type="entry name" value="Sulfatase_CS"/>
</dbReference>
<dbReference type="CDD" id="cd16026">
    <property type="entry name" value="GALNS_like"/>
    <property type="match status" value="1"/>
</dbReference>
<name>A6DS99_9BACT</name>
<evidence type="ECO:0000256" key="1">
    <source>
        <dbReference type="ARBA" id="ARBA00008779"/>
    </source>
</evidence>
<dbReference type="PANTHER" id="PTHR42693">
    <property type="entry name" value="ARYLSULFATASE FAMILY MEMBER"/>
    <property type="match status" value="1"/>
</dbReference>
<proteinExistence type="inferred from homology"/>
<evidence type="ECO:0000259" key="6">
    <source>
        <dbReference type="Pfam" id="PF00884"/>
    </source>
</evidence>
<feature type="domain" description="Sulfatase N-terminal" evidence="6">
    <location>
        <begin position="21"/>
        <end position="346"/>
    </location>
</feature>
<keyword evidence="3" id="KW-0378">Hydrolase</keyword>
<keyword evidence="8" id="KW-1185">Reference proteome</keyword>
<dbReference type="EMBL" id="ABCK01000029">
    <property type="protein sequence ID" value="EDM25444.1"/>
    <property type="molecule type" value="Genomic_DNA"/>
</dbReference>
<dbReference type="PANTHER" id="PTHR42693:SF53">
    <property type="entry name" value="ENDO-4-O-SULFATASE"/>
    <property type="match status" value="1"/>
</dbReference>
<dbReference type="Pfam" id="PF00884">
    <property type="entry name" value="Sulfatase"/>
    <property type="match status" value="1"/>
</dbReference>
<dbReference type="OrthoDB" id="9783154at2"/>
<organism evidence="7 8">
    <name type="scientific">Lentisphaera araneosa HTCC2155</name>
    <dbReference type="NCBI Taxonomy" id="313628"/>
    <lineage>
        <taxon>Bacteria</taxon>
        <taxon>Pseudomonadati</taxon>
        <taxon>Lentisphaerota</taxon>
        <taxon>Lentisphaeria</taxon>
        <taxon>Lentisphaerales</taxon>
        <taxon>Lentisphaeraceae</taxon>
        <taxon>Lentisphaera</taxon>
    </lineage>
</organism>
<dbReference type="Proteomes" id="UP000004947">
    <property type="component" value="Unassembled WGS sequence"/>
</dbReference>
<keyword evidence="4" id="KW-0106">Calcium</keyword>
<evidence type="ECO:0000313" key="7">
    <source>
        <dbReference type="EMBL" id="EDM25444.1"/>
    </source>
</evidence>
<dbReference type="PROSITE" id="PS00523">
    <property type="entry name" value="SULFATASE_1"/>
    <property type="match status" value="1"/>
</dbReference>
<accession>A6DS99</accession>
<gene>
    <name evidence="7" type="ORF">LNTAR_25285</name>
</gene>
<dbReference type="InterPro" id="IPR017850">
    <property type="entry name" value="Alkaline_phosphatase_core_sf"/>
</dbReference>
<evidence type="ECO:0000256" key="4">
    <source>
        <dbReference type="ARBA" id="ARBA00022837"/>
    </source>
</evidence>
<evidence type="ECO:0000256" key="5">
    <source>
        <dbReference type="SAM" id="SignalP"/>
    </source>
</evidence>
<sequence length="467" mass="51935">MAKLLSLCIFFFSLSAFADKPNVVLIFADDQGYGDLSCFGSETIKTPYIDQMAKEGRKFTSFMVASPVCTPSRAALLTGSYPKRVGLHKGVLFPQSTTGLNPAEYTIGDHFKSLGYATACYGKWHLGHHPETLPISNGFDEYYGIPYSNDMNHPDNKNKPKGGPGGMDLLWNDPESTLTKWQTPLMEGAKIVEIPVDQRTVTRRYTDKAISFIERNKEKSFFIYLPHSMPHIPLYVPDEIRDPDPKNAYINVIEHMDDQVGRITKKLKELGLDKNTIVIYTTDNGPWLPFKHHGGSAGELRDGKGSTFEGGQRVPCVMWAPGLIPAGTETNELMTTIDLLPSLAALSSSTLPGKNKIDGIDQSALITGKAERSARNEFIYYSRSGDLEGLRQGKWKLLVKGPKKSKKSKKSNKEAKVTIYLFDLEADVAEQNNLADQNPELVAKLKTRMQELDAEITANARPVWVKK</sequence>
<dbReference type="SUPFAM" id="SSF53649">
    <property type="entry name" value="Alkaline phosphatase-like"/>
    <property type="match status" value="1"/>
</dbReference>
<feature type="chain" id="PRO_5002694313" evidence="5">
    <location>
        <begin position="19"/>
        <end position="467"/>
    </location>
</feature>
<dbReference type="AlphaFoldDB" id="A6DS99"/>
<dbReference type="Gene3D" id="3.40.720.10">
    <property type="entry name" value="Alkaline Phosphatase, subunit A"/>
    <property type="match status" value="1"/>
</dbReference>
<comment type="caution">
    <text evidence="7">The sequence shown here is derived from an EMBL/GenBank/DDBJ whole genome shotgun (WGS) entry which is preliminary data.</text>
</comment>
<evidence type="ECO:0000256" key="2">
    <source>
        <dbReference type="ARBA" id="ARBA00022723"/>
    </source>
</evidence>
<dbReference type="GO" id="GO:0004065">
    <property type="term" value="F:arylsulfatase activity"/>
    <property type="evidence" value="ECO:0007669"/>
    <property type="project" value="TreeGrafter"/>
</dbReference>
<dbReference type="eggNOG" id="COG3119">
    <property type="taxonomic scope" value="Bacteria"/>
</dbReference>
<protein>
    <submittedName>
        <fullName evidence="7">Arylsulfatase A</fullName>
    </submittedName>
</protein>
<keyword evidence="2" id="KW-0479">Metal-binding</keyword>
<comment type="similarity">
    <text evidence="1">Belongs to the sulfatase family.</text>
</comment>
<reference evidence="7 8" key="1">
    <citation type="journal article" date="2010" name="J. Bacteriol.">
        <title>Genome sequence of Lentisphaera araneosa HTCC2155T, the type species of the order Lentisphaerales in the phylum Lentisphaerae.</title>
        <authorList>
            <person name="Thrash J.C."/>
            <person name="Cho J.C."/>
            <person name="Vergin K.L."/>
            <person name="Morris R.M."/>
            <person name="Giovannoni S.J."/>
        </authorList>
    </citation>
    <scope>NUCLEOTIDE SEQUENCE [LARGE SCALE GENOMIC DNA]</scope>
    <source>
        <strain evidence="7 8">HTCC2155</strain>
    </source>
</reference>
<dbReference type="GO" id="GO:0046872">
    <property type="term" value="F:metal ion binding"/>
    <property type="evidence" value="ECO:0007669"/>
    <property type="project" value="UniProtKB-KW"/>
</dbReference>
<dbReference type="RefSeq" id="WP_007280714.1">
    <property type="nucleotide sequence ID" value="NZ_ABCK01000029.1"/>
</dbReference>
<evidence type="ECO:0000313" key="8">
    <source>
        <dbReference type="Proteomes" id="UP000004947"/>
    </source>
</evidence>
<dbReference type="InterPro" id="IPR000917">
    <property type="entry name" value="Sulfatase_N"/>
</dbReference>
<feature type="signal peptide" evidence="5">
    <location>
        <begin position="1"/>
        <end position="18"/>
    </location>
</feature>
<dbReference type="InterPro" id="IPR050738">
    <property type="entry name" value="Sulfatase"/>
</dbReference>
<dbReference type="Gene3D" id="3.30.1120.10">
    <property type="match status" value="1"/>
</dbReference>
<evidence type="ECO:0000256" key="3">
    <source>
        <dbReference type="ARBA" id="ARBA00022801"/>
    </source>
</evidence>
<keyword evidence="5" id="KW-0732">Signal</keyword>